<gene>
    <name evidence="2" type="ORF">SAMN05216605_12920</name>
</gene>
<dbReference type="OrthoDB" id="4565346at2"/>
<dbReference type="RefSeq" id="WP_074759175.1">
    <property type="nucleotide sequence ID" value="NZ_FNCO01000029.1"/>
</dbReference>
<dbReference type="EMBL" id="FNCO01000029">
    <property type="protein sequence ID" value="SDJ42264.1"/>
    <property type="molecule type" value="Genomic_DNA"/>
</dbReference>
<keyword evidence="3" id="KW-1185">Reference proteome</keyword>
<organism evidence="2 3">
    <name type="scientific">Pseudomonas abietaniphila</name>
    <dbReference type="NCBI Taxonomy" id="89065"/>
    <lineage>
        <taxon>Bacteria</taxon>
        <taxon>Pseudomonadati</taxon>
        <taxon>Pseudomonadota</taxon>
        <taxon>Gammaproteobacteria</taxon>
        <taxon>Pseudomonadales</taxon>
        <taxon>Pseudomonadaceae</taxon>
        <taxon>Pseudomonas</taxon>
    </lineage>
</organism>
<dbReference type="AlphaFoldDB" id="A0A1G8TLJ4"/>
<feature type="domain" description="DUF427" evidence="1">
    <location>
        <begin position="19"/>
        <end position="111"/>
    </location>
</feature>
<dbReference type="Pfam" id="PF04248">
    <property type="entry name" value="NTP_transf_9"/>
    <property type="match status" value="1"/>
</dbReference>
<proteinExistence type="predicted"/>
<evidence type="ECO:0000259" key="1">
    <source>
        <dbReference type="Pfam" id="PF04248"/>
    </source>
</evidence>
<sequence length="118" mass="13210">MKIPGPDHPITLSPLNGRVTVQFKGVQVAQSDKALELKEASYPPVISVPRSDISIEHYERTEHRTHCPYKGDASYFSLSANGQIAENAVWTYEEAYPSVKEIEGHVAFYPDKVTLDIH</sequence>
<dbReference type="Gene3D" id="2.170.150.40">
    <property type="entry name" value="Domain of unknown function (DUF427)"/>
    <property type="match status" value="1"/>
</dbReference>
<name>A0A1G8TLJ4_9PSED</name>
<evidence type="ECO:0000313" key="2">
    <source>
        <dbReference type="EMBL" id="SDJ42264.1"/>
    </source>
</evidence>
<dbReference type="Proteomes" id="UP000182894">
    <property type="component" value="Unassembled WGS sequence"/>
</dbReference>
<dbReference type="InterPro" id="IPR038694">
    <property type="entry name" value="DUF427_sf"/>
</dbReference>
<evidence type="ECO:0000313" key="3">
    <source>
        <dbReference type="Proteomes" id="UP000182894"/>
    </source>
</evidence>
<accession>A0A1G8TLJ4</accession>
<protein>
    <submittedName>
        <fullName evidence="2">Uncharacterized conserved protein, DUF427 family</fullName>
    </submittedName>
</protein>
<dbReference type="InterPro" id="IPR007361">
    <property type="entry name" value="DUF427"/>
</dbReference>
<dbReference type="PANTHER" id="PTHR34310:SF9">
    <property type="entry name" value="BLR5716 PROTEIN"/>
    <property type="match status" value="1"/>
</dbReference>
<reference evidence="3" key="1">
    <citation type="submission" date="2016-10" db="EMBL/GenBank/DDBJ databases">
        <authorList>
            <person name="Varghese N."/>
            <person name="Submissions S."/>
        </authorList>
    </citation>
    <scope>NUCLEOTIDE SEQUENCE [LARGE SCALE GENOMIC DNA]</scope>
    <source>
        <strain evidence="3">ATCC 700689</strain>
    </source>
</reference>
<dbReference type="PANTHER" id="PTHR34310">
    <property type="entry name" value="DUF427 DOMAIN PROTEIN (AFU_ORTHOLOGUE AFUA_3G02220)"/>
    <property type="match status" value="1"/>
</dbReference>
<dbReference type="STRING" id="89065.SAMN05216605_12920"/>